<proteinExistence type="predicted"/>
<feature type="signal peptide" evidence="1">
    <location>
        <begin position="1"/>
        <end position="20"/>
    </location>
</feature>
<evidence type="ECO:0000313" key="2">
    <source>
        <dbReference type="EMBL" id="MBV7390158.1"/>
    </source>
</evidence>
<evidence type="ECO:0000313" key="3">
    <source>
        <dbReference type="Proteomes" id="UP000774130"/>
    </source>
</evidence>
<evidence type="ECO:0008006" key="4">
    <source>
        <dbReference type="Google" id="ProtNLM"/>
    </source>
</evidence>
<sequence length="146" mass="16521">MKKRKILLALIFTLTLFLGACSTKNDEQVDESVDLETQEMMDDVTQGDGTGTGDFKLLTESVNPDENQLTFEATGIDENQVTFVYVANQLILSEKLKNGEPYNLDITNIAEAHSTDYSPKIQFVQFEDNEEGNTPTLFRQLRYEVK</sequence>
<evidence type="ECO:0000256" key="1">
    <source>
        <dbReference type="SAM" id="SignalP"/>
    </source>
</evidence>
<reference evidence="2 3" key="1">
    <citation type="submission" date="2021-06" db="EMBL/GenBank/DDBJ databases">
        <title>Enterococcus alishanensis sp. nov., a novel lactic acid bacterium isolated from fresh coffee beans.</title>
        <authorList>
            <person name="Chen Y.-S."/>
        </authorList>
    </citation>
    <scope>NUCLEOTIDE SEQUENCE [LARGE SCALE GENOMIC DNA]</scope>
    <source>
        <strain evidence="2 3">ALS3</strain>
    </source>
</reference>
<dbReference type="EMBL" id="JAHUZB010000002">
    <property type="protein sequence ID" value="MBV7390158.1"/>
    <property type="molecule type" value="Genomic_DNA"/>
</dbReference>
<gene>
    <name evidence="2" type="ORF">KUA55_05655</name>
</gene>
<comment type="caution">
    <text evidence="2">The sequence shown here is derived from an EMBL/GenBank/DDBJ whole genome shotgun (WGS) entry which is preliminary data.</text>
</comment>
<dbReference type="Proteomes" id="UP000774130">
    <property type="component" value="Unassembled WGS sequence"/>
</dbReference>
<dbReference type="PROSITE" id="PS51257">
    <property type="entry name" value="PROKAR_LIPOPROTEIN"/>
    <property type="match status" value="1"/>
</dbReference>
<feature type="chain" id="PRO_5047409165" description="Lipoprotein" evidence="1">
    <location>
        <begin position="21"/>
        <end position="146"/>
    </location>
</feature>
<accession>A0ABS6TB76</accession>
<keyword evidence="1" id="KW-0732">Signal</keyword>
<organism evidence="2 3">
    <name type="scientific">Enterococcus alishanensis</name>
    <dbReference type="NCBI Taxonomy" id="1303817"/>
    <lineage>
        <taxon>Bacteria</taxon>
        <taxon>Bacillati</taxon>
        <taxon>Bacillota</taxon>
        <taxon>Bacilli</taxon>
        <taxon>Lactobacillales</taxon>
        <taxon>Enterococcaceae</taxon>
        <taxon>Enterococcus</taxon>
    </lineage>
</organism>
<protein>
    <recommendedName>
        <fullName evidence="4">Lipoprotein</fullName>
    </recommendedName>
</protein>
<name>A0ABS6TB76_9ENTE</name>
<dbReference type="RefSeq" id="WP_218325210.1">
    <property type="nucleotide sequence ID" value="NZ_JAHUZB010000002.1"/>
</dbReference>
<keyword evidence="3" id="KW-1185">Reference proteome</keyword>